<dbReference type="AlphaFoldDB" id="A0A328N261"/>
<reference evidence="2 3" key="1">
    <citation type="submission" date="2018-03" db="EMBL/GenBank/DDBJ databases">
        <title>Defining the species Micromonospora saelicesensis and Micromonospora noduli under the framework of genomics.</title>
        <authorList>
            <person name="Riesco R."/>
            <person name="Trujillo M.E."/>
        </authorList>
    </citation>
    <scope>NUCLEOTIDE SEQUENCE [LARGE SCALE GENOMIC DNA]</scope>
    <source>
        <strain evidence="2 3">LAH08</strain>
    </source>
</reference>
<organism evidence="2 3">
    <name type="scientific">Micromonospora noduli</name>
    <dbReference type="NCBI Taxonomy" id="709876"/>
    <lineage>
        <taxon>Bacteria</taxon>
        <taxon>Bacillati</taxon>
        <taxon>Actinomycetota</taxon>
        <taxon>Actinomycetes</taxon>
        <taxon>Micromonosporales</taxon>
        <taxon>Micromonosporaceae</taxon>
        <taxon>Micromonospora</taxon>
    </lineage>
</organism>
<gene>
    <name evidence="2" type="ORF">LAH08_05853</name>
</gene>
<accession>A0A328N261</accession>
<dbReference type="EMBL" id="PYAA01000043">
    <property type="protein sequence ID" value="RAN94326.1"/>
    <property type="molecule type" value="Genomic_DNA"/>
</dbReference>
<comment type="caution">
    <text evidence="2">The sequence shown here is derived from an EMBL/GenBank/DDBJ whole genome shotgun (WGS) entry which is preliminary data.</text>
</comment>
<dbReference type="Proteomes" id="UP000248966">
    <property type="component" value="Unassembled WGS sequence"/>
</dbReference>
<proteinExistence type="predicted"/>
<dbReference type="RefSeq" id="WP_258397614.1">
    <property type="nucleotide sequence ID" value="NZ_PYAA01000043.1"/>
</dbReference>
<sequence length="147" mass="16314">MPDDRSRNRPHRPGNRPGQPASPRANVAGPTGPRHPPYRGPGRAENVVPESRWRSRCGPPVAHTADGPLWTCDACGRDWPCPALRATPTDAARRATLIPEFSRITRRAIRDLRGQPGGPDPVAIVRRFLWFLPLTDEEARAVALRLR</sequence>
<protein>
    <submittedName>
        <fullName evidence="2">Uncharacterized protein</fullName>
    </submittedName>
</protein>
<feature type="region of interest" description="Disordered" evidence="1">
    <location>
        <begin position="1"/>
        <end position="60"/>
    </location>
</feature>
<evidence type="ECO:0000313" key="2">
    <source>
        <dbReference type="EMBL" id="RAN94326.1"/>
    </source>
</evidence>
<name>A0A328N261_9ACTN</name>
<evidence type="ECO:0000313" key="3">
    <source>
        <dbReference type="Proteomes" id="UP000248966"/>
    </source>
</evidence>
<evidence type="ECO:0000256" key="1">
    <source>
        <dbReference type="SAM" id="MobiDB-lite"/>
    </source>
</evidence>